<protein>
    <submittedName>
        <fullName evidence="1">Uncharacterized protein</fullName>
    </submittedName>
</protein>
<name>A0A1L9RD49_ASPWE</name>
<evidence type="ECO:0000313" key="1">
    <source>
        <dbReference type="EMBL" id="OJJ32841.1"/>
    </source>
</evidence>
<keyword evidence="2" id="KW-1185">Reference proteome</keyword>
<organism evidence="1 2">
    <name type="scientific">Aspergillus wentii DTO 134E9</name>
    <dbReference type="NCBI Taxonomy" id="1073089"/>
    <lineage>
        <taxon>Eukaryota</taxon>
        <taxon>Fungi</taxon>
        <taxon>Dikarya</taxon>
        <taxon>Ascomycota</taxon>
        <taxon>Pezizomycotina</taxon>
        <taxon>Eurotiomycetes</taxon>
        <taxon>Eurotiomycetidae</taxon>
        <taxon>Eurotiales</taxon>
        <taxon>Aspergillaceae</taxon>
        <taxon>Aspergillus</taxon>
        <taxon>Aspergillus subgen. Cremei</taxon>
    </lineage>
</organism>
<dbReference type="Proteomes" id="UP000184383">
    <property type="component" value="Unassembled WGS sequence"/>
</dbReference>
<reference evidence="2" key="1">
    <citation type="journal article" date="2017" name="Genome Biol.">
        <title>Comparative genomics reveals high biological diversity and specific adaptations in the industrially and medically important fungal genus Aspergillus.</title>
        <authorList>
            <person name="de Vries R.P."/>
            <person name="Riley R."/>
            <person name="Wiebenga A."/>
            <person name="Aguilar-Osorio G."/>
            <person name="Amillis S."/>
            <person name="Uchima C.A."/>
            <person name="Anderluh G."/>
            <person name="Asadollahi M."/>
            <person name="Askin M."/>
            <person name="Barry K."/>
            <person name="Battaglia E."/>
            <person name="Bayram O."/>
            <person name="Benocci T."/>
            <person name="Braus-Stromeyer S.A."/>
            <person name="Caldana C."/>
            <person name="Canovas D."/>
            <person name="Cerqueira G.C."/>
            <person name="Chen F."/>
            <person name="Chen W."/>
            <person name="Choi C."/>
            <person name="Clum A."/>
            <person name="Dos Santos R.A."/>
            <person name="Damasio A.R."/>
            <person name="Diallinas G."/>
            <person name="Emri T."/>
            <person name="Fekete E."/>
            <person name="Flipphi M."/>
            <person name="Freyberg S."/>
            <person name="Gallo A."/>
            <person name="Gournas C."/>
            <person name="Habgood R."/>
            <person name="Hainaut M."/>
            <person name="Harispe M.L."/>
            <person name="Henrissat B."/>
            <person name="Hilden K.S."/>
            <person name="Hope R."/>
            <person name="Hossain A."/>
            <person name="Karabika E."/>
            <person name="Karaffa L."/>
            <person name="Karanyi Z."/>
            <person name="Krasevec N."/>
            <person name="Kuo A."/>
            <person name="Kusch H."/>
            <person name="LaButti K."/>
            <person name="Lagendijk E.L."/>
            <person name="Lapidus A."/>
            <person name="Levasseur A."/>
            <person name="Lindquist E."/>
            <person name="Lipzen A."/>
            <person name="Logrieco A.F."/>
            <person name="MacCabe A."/>
            <person name="Maekelae M.R."/>
            <person name="Malavazi I."/>
            <person name="Melin P."/>
            <person name="Meyer V."/>
            <person name="Mielnichuk N."/>
            <person name="Miskei M."/>
            <person name="Molnar A.P."/>
            <person name="Mule G."/>
            <person name="Ngan C.Y."/>
            <person name="Orejas M."/>
            <person name="Orosz E."/>
            <person name="Ouedraogo J.P."/>
            <person name="Overkamp K.M."/>
            <person name="Park H.-S."/>
            <person name="Perrone G."/>
            <person name="Piumi F."/>
            <person name="Punt P.J."/>
            <person name="Ram A.F."/>
            <person name="Ramon A."/>
            <person name="Rauscher S."/>
            <person name="Record E."/>
            <person name="Riano-Pachon D.M."/>
            <person name="Robert V."/>
            <person name="Roehrig J."/>
            <person name="Ruller R."/>
            <person name="Salamov A."/>
            <person name="Salih N.S."/>
            <person name="Samson R.A."/>
            <person name="Sandor E."/>
            <person name="Sanguinetti M."/>
            <person name="Schuetze T."/>
            <person name="Sepcic K."/>
            <person name="Shelest E."/>
            <person name="Sherlock G."/>
            <person name="Sophianopoulou V."/>
            <person name="Squina F.M."/>
            <person name="Sun H."/>
            <person name="Susca A."/>
            <person name="Todd R.B."/>
            <person name="Tsang A."/>
            <person name="Unkles S.E."/>
            <person name="van de Wiele N."/>
            <person name="van Rossen-Uffink D."/>
            <person name="Oliveira J.V."/>
            <person name="Vesth T.C."/>
            <person name="Visser J."/>
            <person name="Yu J.-H."/>
            <person name="Zhou M."/>
            <person name="Andersen M.R."/>
            <person name="Archer D.B."/>
            <person name="Baker S.E."/>
            <person name="Benoit I."/>
            <person name="Brakhage A.A."/>
            <person name="Braus G.H."/>
            <person name="Fischer R."/>
            <person name="Frisvad J.C."/>
            <person name="Goldman G.H."/>
            <person name="Houbraken J."/>
            <person name="Oakley B."/>
            <person name="Pocsi I."/>
            <person name="Scazzocchio C."/>
            <person name="Seiboth B."/>
            <person name="vanKuyk P.A."/>
            <person name="Wortman J."/>
            <person name="Dyer P.S."/>
            <person name="Grigoriev I.V."/>
        </authorList>
    </citation>
    <scope>NUCLEOTIDE SEQUENCE [LARGE SCALE GENOMIC DNA]</scope>
    <source>
        <strain evidence="2">DTO 134E9</strain>
    </source>
</reference>
<dbReference type="GeneID" id="63754306"/>
<sequence>MLRKEFRIRFEKPQRPSLPTAKLRNQISALIQGPFERNWKYLERCKDLWIQVPAHSSDYSRFGLMVAQGLRDEQPKQSVLLEMNRRHSYTLTHIIIAIWRYHDIHVPTTVAGPRMFESQMLEPFFGQVIPGPPDMTDGSVKSIHDTMLQFIRATSQPNLLPDTGQD</sequence>
<gene>
    <name evidence="1" type="ORF">ASPWEDRAFT_595071</name>
</gene>
<dbReference type="AlphaFoldDB" id="A0A1L9RD49"/>
<evidence type="ECO:0000313" key="2">
    <source>
        <dbReference type="Proteomes" id="UP000184383"/>
    </source>
</evidence>
<accession>A0A1L9RD49</accession>
<dbReference type="EMBL" id="KV878214">
    <property type="protein sequence ID" value="OJJ32841.1"/>
    <property type="molecule type" value="Genomic_DNA"/>
</dbReference>
<proteinExistence type="predicted"/>
<dbReference type="VEuPathDB" id="FungiDB:ASPWEDRAFT_595071"/>
<dbReference type="RefSeq" id="XP_040686518.1">
    <property type="nucleotide sequence ID" value="XM_040838458.1"/>
</dbReference>